<dbReference type="Gramene" id="evm.model.08.1052">
    <property type="protein sequence ID" value="cds.evm.model.08.1052"/>
    <property type="gene ID" value="evm.TU.08.1052"/>
</dbReference>
<dbReference type="Proteomes" id="UP000596661">
    <property type="component" value="Chromosome 8"/>
</dbReference>
<sequence>MKNHMRIDPTLMTLVGSSSLMHTSSTSSMGSIIISCPHADPIHLLPGPPSVLAERTFWTEVTALKSTKNGHPKMTFVCSWAIYHYKDMEATWPFSVGGATPGEYGFLGPGTTIGLAARVVCIP</sequence>
<reference evidence="1" key="1">
    <citation type="submission" date="2018-11" db="EMBL/GenBank/DDBJ databases">
        <authorList>
            <person name="Grassa J C."/>
        </authorList>
    </citation>
    <scope>NUCLEOTIDE SEQUENCE [LARGE SCALE GENOMIC DNA]</scope>
</reference>
<organism evidence="1 2">
    <name type="scientific">Cannabis sativa</name>
    <name type="common">Hemp</name>
    <name type="synonym">Marijuana</name>
    <dbReference type="NCBI Taxonomy" id="3483"/>
    <lineage>
        <taxon>Eukaryota</taxon>
        <taxon>Viridiplantae</taxon>
        <taxon>Streptophyta</taxon>
        <taxon>Embryophyta</taxon>
        <taxon>Tracheophyta</taxon>
        <taxon>Spermatophyta</taxon>
        <taxon>Magnoliopsida</taxon>
        <taxon>eudicotyledons</taxon>
        <taxon>Gunneridae</taxon>
        <taxon>Pentapetalae</taxon>
        <taxon>rosids</taxon>
        <taxon>fabids</taxon>
        <taxon>Rosales</taxon>
        <taxon>Cannabaceae</taxon>
        <taxon>Cannabis</taxon>
    </lineage>
</organism>
<reference evidence="1" key="2">
    <citation type="submission" date="2021-03" db="UniProtKB">
        <authorList>
            <consortium name="EnsemblPlants"/>
        </authorList>
    </citation>
    <scope>IDENTIFICATION</scope>
</reference>
<dbReference type="AlphaFoldDB" id="A0A803Q7G4"/>
<proteinExistence type="predicted"/>
<dbReference type="EMBL" id="UZAU01000697">
    <property type="status" value="NOT_ANNOTATED_CDS"/>
    <property type="molecule type" value="Genomic_DNA"/>
</dbReference>
<evidence type="ECO:0000313" key="2">
    <source>
        <dbReference type="Proteomes" id="UP000596661"/>
    </source>
</evidence>
<name>A0A803Q7G4_CANSA</name>
<accession>A0A803Q7G4</accession>
<protein>
    <submittedName>
        <fullName evidence="1">Uncharacterized protein</fullName>
    </submittedName>
</protein>
<dbReference type="EnsemblPlants" id="evm.model.08.1052">
    <property type="protein sequence ID" value="cds.evm.model.08.1052"/>
    <property type="gene ID" value="evm.TU.08.1052"/>
</dbReference>
<keyword evidence="2" id="KW-1185">Reference proteome</keyword>
<evidence type="ECO:0000313" key="1">
    <source>
        <dbReference type="EnsemblPlants" id="cds.evm.model.08.1052"/>
    </source>
</evidence>